<gene>
    <name evidence="10" type="ORF">V5J35_002914</name>
</gene>
<dbReference type="InterPro" id="IPR002081">
    <property type="entry name" value="Cryptochrome/DNA_photolyase_1"/>
</dbReference>
<dbReference type="InterPro" id="IPR036134">
    <property type="entry name" value="Crypto/Photolyase_FAD-like_sf"/>
</dbReference>
<dbReference type="NCBIfam" id="NF007955">
    <property type="entry name" value="PRK10674.1"/>
    <property type="match status" value="1"/>
</dbReference>
<dbReference type="PANTHER" id="PTHR11455">
    <property type="entry name" value="CRYPTOCHROME"/>
    <property type="match status" value="1"/>
</dbReference>
<organism evidence="10 11">
    <name type="scientific">Endozoicomonas lisbonensis</name>
    <dbReference type="NCBI Taxonomy" id="3120522"/>
    <lineage>
        <taxon>Bacteria</taxon>
        <taxon>Pseudomonadati</taxon>
        <taxon>Pseudomonadota</taxon>
        <taxon>Gammaproteobacteria</taxon>
        <taxon>Oceanospirillales</taxon>
        <taxon>Endozoicomonadaceae</taxon>
        <taxon>Endozoicomonas</taxon>
    </lineage>
</organism>
<feature type="region of interest" description="Disordered" evidence="8">
    <location>
        <begin position="172"/>
        <end position="196"/>
    </location>
</feature>
<evidence type="ECO:0000256" key="3">
    <source>
        <dbReference type="ARBA" id="ARBA00005862"/>
    </source>
</evidence>
<comment type="cofactor">
    <cofactor evidence="1">
        <name>(6R)-5,10-methylene-5,6,7,8-tetrahydrofolate</name>
        <dbReference type="ChEBI" id="CHEBI:15636"/>
    </cofactor>
</comment>
<keyword evidence="11" id="KW-1185">Reference proteome</keyword>
<evidence type="ECO:0000256" key="4">
    <source>
        <dbReference type="ARBA" id="ARBA00022630"/>
    </source>
</evidence>
<evidence type="ECO:0000256" key="5">
    <source>
        <dbReference type="ARBA" id="ARBA00022827"/>
    </source>
</evidence>
<keyword evidence="5 7" id="KW-0274">FAD</keyword>
<dbReference type="GO" id="GO:0003904">
    <property type="term" value="F:deoxyribodipyrimidine photo-lyase activity"/>
    <property type="evidence" value="ECO:0007669"/>
    <property type="project" value="UniProtKB-EC"/>
</dbReference>
<keyword evidence="4 7" id="KW-0285">Flavoprotein</keyword>
<keyword evidence="6 7" id="KW-0157">Chromophore</keyword>
<evidence type="ECO:0000256" key="7">
    <source>
        <dbReference type="RuleBase" id="RU004182"/>
    </source>
</evidence>
<dbReference type="Gene3D" id="1.10.579.10">
    <property type="entry name" value="DNA Cyclobutane Dipyrimidine Photolyase, subunit A, domain 3"/>
    <property type="match status" value="1"/>
</dbReference>
<dbReference type="PANTHER" id="PTHR11455:SF9">
    <property type="entry name" value="CRYPTOCHROME CIRCADIAN CLOCK 5 ISOFORM X1"/>
    <property type="match status" value="1"/>
</dbReference>
<comment type="similarity">
    <text evidence="3">Belongs to the DNA photolyase class-1 family.</text>
</comment>
<dbReference type="EC" id="4.1.99.3" evidence="10"/>
<evidence type="ECO:0000259" key="9">
    <source>
        <dbReference type="PROSITE" id="PS51645"/>
    </source>
</evidence>
<evidence type="ECO:0000256" key="8">
    <source>
        <dbReference type="SAM" id="MobiDB-lite"/>
    </source>
</evidence>
<dbReference type="Proteomes" id="UP001549366">
    <property type="component" value="Unassembled WGS sequence"/>
</dbReference>
<evidence type="ECO:0000256" key="2">
    <source>
        <dbReference type="ARBA" id="ARBA00001974"/>
    </source>
</evidence>
<dbReference type="RefSeq" id="WP_354007855.1">
    <property type="nucleotide sequence ID" value="NZ_JBEWTA010000001.1"/>
</dbReference>
<proteinExistence type="inferred from homology"/>
<dbReference type="Gene3D" id="3.40.50.620">
    <property type="entry name" value="HUPs"/>
    <property type="match status" value="1"/>
</dbReference>
<sequence>MQHAPGLVWFRSDLRVLDNPALYHASQRCSQVIGVYLLFPQQWQLQHDSNNKLYFWMQNLRVLENELGRLNIPLVIVPAELFSKAPTTLLELAKTFNTQSLWLNDEYGVYEQKRDNDTERLFRHQGIPCHRYHQQTLFIPGTLRNKQGDYFKVFTPFKRNLFQQITSEQLQPLPAPEKQAPLSLPHTSPESSEQLFPPTARNIDDHWPAGEAAAHSRLNTFLVNTIEQYHNQRDYPSIAGTSSISPWLTAGTLSVRQCFHQALQANNGEMDTGNRGITTWLGELVWREFYKHILHGFPRVSMHRAFKPETENLAWQSDPELLKAWQEGKTGFPIVDAAMRQLTSTGWMHNRLRMVTAMFLSKNLLIDWRLGEQFFMEHLIDGDLAANNGGWQWSASTGTDAAPYFRMFNPTSQSERFDQQGIFIRQWLPELAHLDNRQIHAPYQKSKQLELNYPSPIASHSESRERVMNAFKALKDPL</sequence>
<dbReference type="InterPro" id="IPR005101">
    <property type="entry name" value="Cryptochr/Photolyase_FAD-bd"/>
</dbReference>
<dbReference type="SUPFAM" id="SSF48173">
    <property type="entry name" value="Cryptochrome/photolyase FAD-binding domain"/>
    <property type="match status" value="1"/>
</dbReference>
<dbReference type="Pfam" id="PF00875">
    <property type="entry name" value="DNA_photolyase"/>
    <property type="match status" value="1"/>
</dbReference>
<comment type="caution">
    <text evidence="10">The sequence shown here is derived from an EMBL/GenBank/DDBJ whole genome shotgun (WGS) entry which is preliminary data.</text>
</comment>
<dbReference type="InterPro" id="IPR006050">
    <property type="entry name" value="DNA_photolyase_N"/>
</dbReference>
<evidence type="ECO:0000313" key="10">
    <source>
        <dbReference type="EMBL" id="MET4757722.1"/>
    </source>
</evidence>
<comment type="cofactor">
    <cofactor evidence="2">
        <name>FAD</name>
        <dbReference type="ChEBI" id="CHEBI:57692"/>
    </cofactor>
</comment>
<feature type="domain" description="Photolyase/cryptochrome alpha/beta" evidence="9">
    <location>
        <begin position="4"/>
        <end position="137"/>
    </location>
</feature>
<dbReference type="InterPro" id="IPR014729">
    <property type="entry name" value="Rossmann-like_a/b/a_fold"/>
</dbReference>
<dbReference type="EMBL" id="JBEWTB010000002">
    <property type="protein sequence ID" value="MET4757722.1"/>
    <property type="molecule type" value="Genomic_DNA"/>
</dbReference>
<protein>
    <submittedName>
        <fullName evidence="10">Deoxyribodipyrimidine photo-lyase</fullName>
        <ecNumber evidence="10">4.1.99.3</ecNumber>
    </submittedName>
</protein>
<comment type="similarity">
    <text evidence="7">Belongs to the DNA photolyase family.</text>
</comment>
<dbReference type="SUPFAM" id="SSF52425">
    <property type="entry name" value="Cryptochrome/photolyase, N-terminal domain"/>
    <property type="match status" value="1"/>
</dbReference>
<evidence type="ECO:0000256" key="1">
    <source>
        <dbReference type="ARBA" id="ARBA00001932"/>
    </source>
</evidence>
<dbReference type="PROSITE" id="PS00394">
    <property type="entry name" value="DNA_PHOTOLYASES_1_1"/>
    <property type="match status" value="1"/>
</dbReference>
<reference evidence="10 11" key="1">
    <citation type="submission" date="2024-06" db="EMBL/GenBank/DDBJ databases">
        <title>Genomic Encyclopedia of Type Strains, Phase V (KMG-V): Genome sequencing to study the core and pangenomes of soil and plant-associated prokaryotes.</title>
        <authorList>
            <person name="Whitman W."/>
        </authorList>
    </citation>
    <scope>NUCLEOTIDE SEQUENCE [LARGE SCALE GENOMIC DNA]</scope>
    <source>
        <strain evidence="10 11">NE40</strain>
    </source>
</reference>
<dbReference type="InterPro" id="IPR036155">
    <property type="entry name" value="Crypto/Photolyase_N_sf"/>
</dbReference>
<evidence type="ECO:0000256" key="6">
    <source>
        <dbReference type="ARBA" id="ARBA00022991"/>
    </source>
</evidence>
<dbReference type="Gene3D" id="1.25.40.80">
    <property type="match status" value="1"/>
</dbReference>
<dbReference type="Pfam" id="PF03441">
    <property type="entry name" value="FAD_binding_7"/>
    <property type="match status" value="1"/>
</dbReference>
<dbReference type="InterPro" id="IPR018394">
    <property type="entry name" value="DNA_photolyase_1_CS_C"/>
</dbReference>
<name>A0ABV2SIY2_9GAMM</name>
<accession>A0ABV2SIY2</accession>
<dbReference type="PRINTS" id="PR00147">
    <property type="entry name" value="DNAPHOTLYASE"/>
</dbReference>
<feature type="compositionally biased region" description="Polar residues" evidence="8">
    <location>
        <begin position="185"/>
        <end position="194"/>
    </location>
</feature>
<evidence type="ECO:0000313" key="11">
    <source>
        <dbReference type="Proteomes" id="UP001549366"/>
    </source>
</evidence>
<keyword evidence="10" id="KW-0456">Lyase</keyword>
<dbReference type="PROSITE" id="PS51645">
    <property type="entry name" value="PHR_CRY_ALPHA_BETA"/>
    <property type="match status" value="1"/>
</dbReference>